<evidence type="ECO:0000259" key="1">
    <source>
        <dbReference type="Pfam" id="PF18765"/>
    </source>
</evidence>
<protein>
    <recommendedName>
        <fullName evidence="1">Polymerase beta nucleotidyltransferase domain-containing protein</fullName>
    </recommendedName>
</protein>
<dbReference type="InterPro" id="IPR043519">
    <property type="entry name" value="NT_sf"/>
</dbReference>
<dbReference type="KEGG" id="nio:NITINOP_1035"/>
<name>A0A0S4KS58_9BACT</name>
<keyword evidence="3" id="KW-1185">Reference proteome</keyword>
<organism evidence="2 3">
    <name type="scientific">Candidatus Nitrospira inopinata</name>
    <dbReference type="NCBI Taxonomy" id="1715989"/>
    <lineage>
        <taxon>Bacteria</taxon>
        <taxon>Pseudomonadati</taxon>
        <taxon>Nitrospirota</taxon>
        <taxon>Nitrospiria</taxon>
        <taxon>Nitrospirales</taxon>
        <taxon>Nitrospiraceae</taxon>
        <taxon>Nitrospira</taxon>
    </lineage>
</organism>
<dbReference type="Gene3D" id="3.30.460.10">
    <property type="entry name" value="Beta Polymerase, domain 2"/>
    <property type="match status" value="1"/>
</dbReference>
<gene>
    <name evidence="2" type="ORF">NITINOP_1035</name>
</gene>
<sequence>MLDLEPEHLEVIQRLLAVRLPAREVRAFGSRVRGRAKPTADLDLAVMGAEPIPDLVQAELRADFEESDLPFRVDLLAWQDAPAGLREIIAREGVAVQTDPAR</sequence>
<dbReference type="STRING" id="1715989.NITINOP_1035"/>
<dbReference type="AlphaFoldDB" id="A0A0S4KS58"/>
<dbReference type="EMBL" id="LN885086">
    <property type="protein sequence ID" value="CUQ66010.1"/>
    <property type="molecule type" value="Genomic_DNA"/>
</dbReference>
<reference evidence="3" key="1">
    <citation type="submission" date="2015-09" db="EMBL/GenBank/DDBJ databases">
        <authorList>
            <person name="Daims H."/>
        </authorList>
    </citation>
    <scope>NUCLEOTIDE SEQUENCE [LARGE SCALE GENOMIC DNA]</scope>
</reference>
<dbReference type="Proteomes" id="UP000066284">
    <property type="component" value="Chromosome 1"/>
</dbReference>
<evidence type="ECO:0000313" key="3">
    <source>
        <dbReference type="Proteomes" id="UP000066284"/>
    </source>
</evidence>
<dbReference type="Pfam" id="PF18765">
    <property type="entry name" value="Polbeta"/>
    <property type="match status" value="1"/>
</dbReference>
<dbReference type="OrthoDB" id="9808659at2"/>
<dbReference type="CDD" id="cd05403">
    <property type="entry name" value="NT_KNTase_like"/>
    <property type="match status" value="1"/>
</dbReference>
<proteinExistence type="predicted"/>
<evidence type="ECO:0000313" key="2">
    <source>
        <dbReference type="EMBL" id="CUQ66010.1"/>
    </source>
</evidence>
<dbReference type="RefSeq" id="WP_158023221.1">
    <property type="nucleotide sequence ID" value="NZ_LN885086.1"/>
</dbReference>
<dbReference type="InterPro" id="IPR041633">
    <property type="entry name" value="Polbeta"/>
</dbReference>
<feature type="domain" description="Polymerase beta nucleotidyltransferase" evidence="1">
    <location>
        <begin position="25"/>
        <end position="96"/>
    </location>
</feature>
<dbReference type="SUPFAM" id="SSF81301">
    <property type="entry name" value="Nucleotidyltransferase"/>
    <property type="match status" value="1"/>
</dbReference>
<accession>A0A0S4KS58</accession>